<accession>A0AAD7EJS5</accession>
<dbReference type="AlphaFoldDB" id="A0AAD7EJS5"/>
<name>A0AAD7EJS5_9AGAR</name>
<feature type="region of interest" description="Disordered" evidence="1">
    <location>
        <begin position="267"/>
        <end position="293"/>
    </location>
</feature>
<proteinExistence type="predicted"/>
<reference evidence="2" key="1">
    <citation type="submission" date="2023-03" db="EMBL/GenBank/DDBJ databases">
        <title>Massive genome expansion in bonnet fungi (Mycena s.s.) driven by repeated elements and novel gene families across ecological guilds.</title>
        <authorList>
            <consortium name="Lawrence Berkeley National Laboratory"/>
            <person name="Harder C.B."/>
            <person name="Miyauchi S."/>
            <person name="Viragh M."/>
            <person name="Kuo A."/>
            <person name="Thoen E."/>
            <person name="Andreopoulos B."/>
            <person name="Lu D."/>
            <person name="Skrede I."/>
            <person name="Drula E."/>
            <person name="Henrissat B."/>
            <person name="Morin E."/>
            <person name="Kohler A."/>
            <person name="Barry K."/>
            <person name="LaButti K."/>
            <person name="Morin E."/>
            <person name="Salamov A."/>
            <person name="Lipzen A."/>
            <person name="Mereny Z."/>
            <person name="Hegedus B."/>
            <person name="Baldrian P."/>
            <person name="Stursova M."/>
            <person name="Weitz H."/>
            <person name="Taylor A."/>
            <person name="Grigoriev I.V."/>
            <person name="Nagy L.G."/>
            <person name="Martin F."/>
            <person name="Kauserud H."/>
        </authorList>
    </citation>
    <scope>NUCLEOTIDE SEQUENCE</scope>
    <source>
        <strain evidence="2">CBHHK002</strain>
    </source>
</reference>
<evidence type="ECO:0000256" key="1">
    <source>
        <dbReference type="SAM" id="MobiDB-lite"/>
    </source>
</evidence>
<dbReference type="Proteomes" id="UP001218218">
    <property type="component" value="Unassembled WGS sequence"/>
</dbReference>
<evidence type="ECO:0000313" key="2">
    <source>
        <dbReference type="EMBL" id="KAJ7333221.1"/>
    </source>
</evidence>
<keyword evidence="3" id="KW-1185">Reference proteome</keyword>
<sequence>MVESDFSTRVSMVYYQDRTEDEGAEERYFLQLLENSKAIIRASKFRREFPSREASYLGAGVASKSAWLDHNKPTYSIHDIRMGLARGQVGDEWSHFTKLSRSAAHRVLVDNKNTLRWRKPTLGSPANPTGLRVYTKTTFPELSSKHLLRALGWPQYPNGAANGLGAKATRAPNRSTVRVQVQEHYNFQVASFRQRKVVLRFRQSRGYSRIQIPPGGCIRRRGLGLGIPNKPCNFKQGTASSRLICRVFLLPRNLIRQRQTSLEDLVPRRQRVGKRGFGGGKRSDSTKRSSTSC</sequence>
<dbReference type="EMBL" id="JARIHO010000034">
    <property type="protein sequence ID" value="KAJ7333221.1"/>
    <property type="molecule type" value="Genomic_DNA"/>
</dbReference>
<evidence type="ECO:0000313" key="3">
    <source>
        <dbReference type="Proteomes" id="UP001218218"/>
    </source>
</evidence>
<organism evidence="2 3">
    <name type="scientific">Mycena albidolilacea</name>
    <dbReference type="NCBI Taxonomy" id="1033008"/>
    <lineage>
        <taxon>Eukaryota</taxon>
        <taxon>Fungi</taxon>
        <taxon>Dikarya</taxon>
        <taxon>Basidiomycota</taxon>
        <taxon>Agaricomycotina</taxon>
        <taxon>Agaricomycetes</taxon>
        <taxon>Agaricomycetidae</taxon>
        <taxon>Agaricales</taxon>
        <taxon>Marasmiineae</taxon>
        <taxon>Mycenaceae</taxon>
        <taxon>Mycena</taxon>
    </lineage>
</organism>
<comment type="caution">
    <text evidence="2">The sequence shown here is derived from an EMBL/GenBank/DDBJ whole genome shotgun (WGS) entry which is preliminary data.</text>
</comment>
<gene>
    <name evidence="2" type="ORF">DFH08DRAFT_939881</name>
</gene>
<protein>
    <submittedName>
        <fullName evidence="2">Uncharacterized protein</fullName>
    </submittedName>
</protein>